<dbReference type="PANTHER" id="PTHR16631:SF17">
    <property type="entry name" value="GLUCAN ENDO-1,3-BETA-GLUCOSIDASE BTGC"/>
    <property type="match status" value="1"/>
</dbReference>
<evidence type="ECO:0000256" key="21">
    <source>
        <dbReference type="SAM" id="Phobius"/>
    </source>
</evidence>
<comment type="catalytic activity">
    <reaction evidence="1">
        <text>Hydrolysis of (1-&gt;3)-beta-D-glucosidic linkages in (1-&gt;3)-beta-D-glucans.</text>
        <dbReference type="EC" id="3.2.1.39"/>
    </reaction>
</comment>
<feature type="transmembrane region" description="Helical" evidence="21">
    <location>
        <begin position="116"/>
        <end position="136"/>
    </location>
</feature>
<evidence type="ECO:0000313" key="23">
    <source>
        <dbReference type="Proteomes" id="UP000054477"/>
    </source>
</evidence>
<keyword evidence="14" id="KW-0961">Cell wall biogenesis/degradation</keyword>
<evidence type="ECO:0000256" key="15">
    <source>
        <dbReference type="ARBA" id="ARBA00023326"/>
    </source>
</evidence>
<organism evidence="22 23">
    <name type="scientific">Laccaria amethystina LaAM-08-1</name>
    <dbReference type="NCBI Taxonomy" id="1095629"/>
    <lineage>
        <taxon>Eukaryota</taxon>
        <taxon>Fungi</taxon>
        <taxon>Dikarya</taxon>
        <taxon>Basidiomycota</taxon>
        <taxon>Agaricomycotina</taxon>
        <taxon>Agaricomycetes</taxon>
        <taxon>Agaricomycetidae</taxon>
        <taxon>Agaricales</taxon>
        <taxon>Agaricineae</taxon>
        <taxon>Hydnangiaceae</taxon>
        <taxon>Laccaria</taxon>
    </lineage>
</organism>
<dbReference type="GO" id="GO:0000272">
    <property type="term" value="P:polysaccharide catabolic process"/>
    <property type="evidence" value="ECO:0007669"/>
    <property type="project" value="UniProtKB-KW"/>
</dbReference>
<keyword evidence="8" id="KW-0964">Secreted</keyword>
<evidence type="ECO:0000256" key="9">
    <source>
        <dbReference type="ARBA" id="ARBA00022729"/>
    </source>
</evidence>
<evidence type="ECO:0000256" key="13">
    <source>
        <dbReference type="ARBA" id="ARBA00023277"/>
    </source>
</evidence>
<evidence type="ECO:0000256" key="17">
    <source>
        <dbReference type="ARBA" id="ARBA00042373"/>
    </source>
</evidence>
<keyword evidence="21" id="KW-0812">Transmembrane</keyword>
<dbReference type="GO" id="GO:0071555">
    <property type="term" value="P:cell wall organization"/>
    <property type="evidence" value="ECO:0007669"/>
    <property type="project" value="UniProtKB-KW"/>
</dbReference>
<evidence type="ECO:0000256" key="10">
    <source>
        <dbReference type="ARBA" id="ARBA00022801"/>
    </source>
</evidence>
<reference evidence="23" key="2">
    <citation type="submission" date="2015-01" db="EMBL/GenBank/DDBJ databases">
        <title>Evolutionary Origins and Diversification of the Mycorrhizal Mutualists.</title>
        <authorList>
            <consortium name="DOE Joint Genome Institute"/>
            <consortium name="Mycorrhizal Genomics Consortium"/>
            <person name="Kohler A."/>
            <person name="Kuo A."/>
            <person name="Nagy L.G."/>
            <person name="Floudas D."/>
            <person name="Copeland A."/>
            <person name="Barry K.W."/>
            <person name="Cichocki N."/>
            <person name="Veneault-Fourrey C."/>
            <person name="LaButti K."/>
            <person name="Lindquist E.A."/>
            <person name="Lipzen A."/>
            <person name="Lundell T."/>
            <person name="Morin E."/>
            <person name="Murat C."/>
            <person name="Riley R."/>
            <person name="Ohm R."/>
            <person name="Sun H."/>
            <person name="Tunlid A."/>
            <person name="Henrissat B."/>
            <person name="Grigoriev I.V."/>
            <person name="Hibbett D.S."/>
            <person name="Martin F."/>
        </authorList>
    </citation>
    <scope>NUCLEOTIDE SEQUENCE [LARGE SCALE GENOMIC DNA]</scope>
    <source>
        <strain evidence="23">LaAM-08-1</strain>
    </source>
</reference>
<dbReference type="Gene3D" id="3.20.20.80">
    <property type="entry name" value="Glycosidases"/>
    <property type="match status" value="2"/>
</dbReference>
<dbReference type="InterPro" id="IPR017853">
    <property type="entry name" value="GH"/>
</dbReference>
<keyword evidence="13" id="KW-0119">Carbohydrate metabolism</keyword>
<evidence type="ECO:0000256" key="12">
    <source>
        <dbReference type="ARBA" id="ARBA00023180"/>
    </source>
</evidence>
<evidence type="ECO:0000256" key="4">
    <source>
        <dbReference type="ARBA" id="ARBA00008773"/>
    </source>
</evidence>
<keyword evidence="21" id="KW-1133">Transmembrane helix</keyword>
<proteinExistence type="inferred from homology"/>
<dbReference type="SUPFAM" id="SSF51445">
    <property type="entry name" value="(Trans)glycosidases"/>
    <property type="match status" value="1"/>
</dbReference>
<dbReference type="HOGENOM" id="CLU_011476_2_1_1"/>
<keyword evidence="15" id="KW-0624">Polysaccharide degradation</keyword>
<evidence type="ECO:0000256" key="20">
    <source>
        <dbReference type="SAM" id="MobiDB-lite"/>
    </source>
</evidence>
<dbReference type="GO" id="GO:0005576">
    <property type="term" value="C:extracellular region"/>
    <property type="evidence" value="ECO:0007669"/>
    <property type="project" value="TreeGrafter"/>
</dbReference>
<keyword evidence="6" id="KW-1003">Cell membrane</keyword>
<dbReference type="GO" id="GO:0005886">
    <property type="term" value="C:plasma membrane"/>
    <property type="evidence" value="ECO:0007669"/>
    <property type="project" value="UniProtKB-SubCell"/>
</dbReference>
<keyword evidence="23" id="KW-1185">Reference proteome</keyword>
<comment type="function">
    <text evidence="16">Glucanases play a role in cell expansion during growth, in cell-cell fusion during mating, and in spore release during sporulation. This enzyme may be involved in beta-glucan degradation. Active on laminarin and lichenan.</text>
</comment>
<dbReference type="GO" id="GO:0042973">
    <property type="term" value="F:glucan endo-1,3-beta-D-glucosidase activity"/>
    <property type="evidence" value="ECO:0007669"/>
    <property type="project" value="UniProtKB-EC"/>
</dbReference>
<evidence type="ECO:0000256" key="5">
    <source>
        <dbReference type="ARBA" id="ARBA00012780"/>
    </source>
</evidence>
<keyword evidence="12" id="KW-0325">Glycoprotein</keyword>
<dbReference type="Pfam" id="PF00332">
    <property type="entry name" value="Glyco_hydro_17"/>
    <property type="match status" value="1"/>
</dbReference>
<keyword evidence="11 21" id="KW-0472">Membrane</keyword>
<dbReference type="EMBL" id="KN838536">
    <property type="protein sequence ID" value="KIK10035.1"/>
    <property type="molecule type" value="Genomic_DNA"/>
</dbReference>
<evidence type="ECO:0000313" key="22">
    <source>
        <dbReference type="EMBL" id="KIK10035.1"/>
    </source>
</evidence>
<dbReference type="InterPro" id="IPR000490">
    <property type="entry name" value="Glyco_hydro_17"/>
</dbReference>
<evidence type="ECO:0000256" key="14">
    <source>
        <dbReference type="ARBA" id="ARBA00023316"/>
    </source>
</evidence>
<dbReference type="EC" id="3.2.1.39" evidence="5"/>
<dbReference type="STRING" id="1095629.A0A0C9XCS7"/>
<evidence type="ECO:0000256" key="6">
    <source>
        <dbReference type="ARBA" id="ARBA00022475"/>
    </source>
</evidence>
<evidence type="ECO:0000256" key="16">
    <source>
        <dbReference type="ARBA" id="ARBA00037649"/>
    </source>
</evidence>
<reference evidence="22 23" key="1">
    <citation type="submission" date="2014-04" db="EMBL/GenBank/DDBJ databases">
        <authorList>
            <consortium name="DOE Joint Genome Institute"/>
            <person name="Kuo A."/>
            <person name="Kohler A."/>
            <person name="Nagy L.G."/>
            <person name="Floudas D."/>
            <person name="Copeland A."/>
            <person name="Barry K.W."/>
            <person name="Cichocki N."/>
            <person name="Veneault-Fourrey C."/>
            <person name="LaButti K."/>
            <person name="Lindquist E.A."/>
            <person name="Lipzen A."/>
            <person name="Lundell T."/>
            <person name="Morin E."/>
            <person name="Murat C."/>
            <person name="Sun H."/>
            <person name="Tunlid A."/>
            <person name="Henrissat B."/>
            <person name="Grigoriev I.V."/>
            <person name="Hibbett D.S."/>
            <person name="Martin F."/>
            <person name="Nordberg H.P."/>
            <person name="Cantor M.N."/>
            <person name="Hua S.X."/>
        </authorList>
    </citation>
    <scope>NUCLEOTIDE SEQUENCE [LARGE SCALE GENOMIC DNA]</scope>
    <source>
        <strain evidence="22 23">LaAM-08-1</strain>
    </source>
</reference>
<dbReference type="InterPro" id="IPR050732">
    <property type="entry name" value="Beta-glucan_modifiers"/>
</dbReference>
<evidence type="ECO:0000256" key="18">
    <source>
        <dbReference type="ARBA" id="ARBA00043078"/>
    </source>
</evidence>
<evidence type="ECO:0000256" key="1">
    <source>
        <dbReference type="ARBA" id="ARBA00000382"/>
    </source>
</evidence>
<evidence type="ECO:0000256" key="7">
    <source>
        <dbReference type="ARBA" id="ARBA00022512"/>
    </source>
</evidence>
<evidence type="ECO:0000256" key="2">
    <source>
        <dbReference type="ARBA" id="ARBA00004191"/>
    </source>
</evidence>
<feature type="compositionally biased region" description="Polar residues" evidence="20">
    <location>
        <begin position="167"/>
        <end position="177"/>
    </location>
</feature>
<keyword evidence="9" id="KW-0732">Signal</keyword>
<keyword evidence="10 22" id="KW-0378">Hydrolase</keyword>
<dbReference type="GO" id="GO:0009277">
    <property type="term" value="C:fungal-type cell wall"/>
    <property type="evidence" value="ECO:0007669"/>
    <property type="project" value="TreeGrafter"/>
</dbReference>
<comment type="subcellular location">
    <subcellularLocation>
        <location evidence="3">Cell membrane</location>
        <topology evidence="3">Single-pass type II membrane protein</topology>
    </subcellularLocation>
    <subcellularLocation>
        <location evidence="2">Secreted</location>
        <location evidence="2">Cell wall</location>
    </subcellularLocation>
</comment>
<comment type="similarity">
    <text evidence="4 19">Belongs to the glycosyl hydrolase 17 family.</text>
</comment>
<dbReference type="AlphaFoldDB" id="A0A0C9XCS7"/>
<dbReference type="PANTHER" id="PTHR16631">
    <property type="entry name" value="GLUCAN 1,3-BETA-GLUCOSIDASE"/>
    <property type="match status" value="1"/>
</dbReference>
<accession>A0A0C9XCS7</accession>
<name>A0A0C9XCS7_9AGAR</name>
<gene>
    <name evidence="22" type="ORF">K443DRAFT_670675</name>
</gene>
<evidence type="ECO:0000256" key="8">
    <source>
        <dbReference type="ARBA" id="ARBA00022525"/>
    </source>
</evidence>
<protein>
    <recommendedName>
        <fullName evidence="5">glucan endo-1,3-beta-D-glucosidase</fullName>
        <ecNumber evidence="5">3.2.1.39</ecNumber>
    </recommendedName>
    <alternativeName>
        <fullName evidence="18">Endo-1,3-beta-glucanase btgC</fullName>
    </alternativeName>
    <alternativeName>
        <fullName evidence="17">Laminarinase btgC</fullName>
    </alternativeName>
</protein>
<dbReference type="GO" id="GO:0009986">
    <property type="term" value="C:cell surface"/>
    <property type="evidence" value="ECO:0007669"/>
    <property type="project" value="TreeGrafter"/>
</dbReference>
<feature type="region of interest" description="Disordered" evidence="20">
    <location>
        <begin position="141"/>
        <end position="177"/>
    </location>
</feature>
<evidence type="ECO:0000256" key="3">
    <source>
        <dbReference type="ARBA" id="ARBA00004401"/>
    </source>
</evidence>
<evidence type="ECO:0000256" key="11">
    <source>
        <dbReference type="ARBA" id="ARBA00023136"/>
    </source>
</evidence>
<keyword evidence="7" id="KW-0134">Cell wall</keyword>
<dbReference type="OrthoDB" id="68336at2759"/>
<feature type="compositionally biased region" description="Low complexity" evidence="20">
    <location>
        <begin position="141"/>
        <end position="151"/>
    </location>
</feature>
<dbReference type="Proteomes" id="UP000054477">
    <property type="component" value="Unassembled WGS sequence"/>
</dbReference>
<evidence type="ECO:0000256" key="19">
    <source>
        <dbReference type="RuleBase" id="RU004335"/>
    </source>
</evidence>
<sequence>MPAYRDDPTAQNNYYDTVPLTHGTGQPHNNDIPLVSPPSAGAFQAYHSAADSIVDFDSQADRPNMSANQGYYDSNQALDPEGRKYGFANTGTATFGSTAWTADAAKRTKRSKMMMIGGGLALIGIIIIAVVVGVVVSKNNSKNSKTLSTSGSSGGGSSSNSNSSVTQTNPNDPSTFVKNPKLHQSFWGMAYTPAGSQLPDCGNSLSEVIQDIQLLSQLTPRIRLYGADCNQSALVLEAIKQTKVNMSVYLGNYPVATDNGTAYQRQRGLIQSAIQTYGTEHIAGVTVGNEFMLNYVTDAGVNDPNSAVGNQGAAILISFINDTRSMLSSMNLGSMPVGNSDAGSYFNTEVLQAVDYGMANVHPWFGNVSINDAAGWTADFFQQTDVIQAQALSNSPKMYIAETGWPTKSSNTASASDGPSLASEANLQIFLDTFVCQANSNGTGYFYFEFYDETWKDVTFGGVEGWWGLFTANRTLKNIEIPNCQAP</sequence>